<dbReference type="InterPro" id="IPR041698">
    <property type="entry name" value="Methyltransf_25"/>
</dbReference>
<evidence type="ECO:0000259" key="2">
    <source>
        <dbReference type="Pfam" id="PF13649"/>
    </source>
</evidence>
<dbReference type="InterPro" id="IPR029063">
    <property type="entry name" value="SAM-dependent_MTases_sf"/>
</dbReference>
<dbReference type="PANTHER" id="PTHR43861">
    <property type="entry name" value="TRANS-ACONITATE 2-METHYLTRANSFERASE-RELATED"/>
    <property type="match status" value="1"/>
</dbReference>
<proteinExistence type="predicted"/>
<accession>A0A937AD21</accession>
<dbReference type="GO" id="GO:0032259">
    <property type="term" value="P:methylation"/>
    <property type="evidence" value="ECO:0007669"/>
    <property type="project" value="UniProtKB-KW"/>
</dbReference>
<evidence type="ECO:0000313" key="3">
    <source>
        <dbReference type="EMBL" id="MBL0764324.1"/>
    </source>
</evidence>
<dbReference type="Proteomes" id="UP000642920">
    <property type="component" value="Unassembled WGS sequence"/>
</dbReference>
<dbReference type="EMBL" id="JAERQG010000001">
    <property type="protein sequence ID" value="MBL0764324.1"/>
    <property type="molecule type" value="Genomic_DNA"/>
</dbReference>
<dbReference type="AlphaFoldDB" id="A0A937AD21"/>
<dbReference type="RefSeq" id="WP_201917800.1">
    <property type="nucleotide sequence ID" value="NZ_JAERQG010000001.1"/>
</dbReference>
<gene>
    <name evidence="3" type="ORF">JKP34_03610</name>
</gene>
<dbReference type="GO" id="GO:0008168">
    <property type="term" value="F:methyltransferase activity"/>
    <property type="evidence" value="ECO:0007669"/>
    <property type="project" value="UniProtKB-KW"/>
</dbReference>
<sequence>MTESKNIAEFYNNYLNRLIRDFLKPNIRTENAISLSLKKIPKDVRSILDLGFGLGWSSFEIARHFTRADIKGFDISKELTKTANALFPADNLSYQSMDLTRNFPNGKFDAIILLDVFEHIPASKRDLFYRNIKHALTDNGRVIFTCPTVYHQKYLRDNKPEGLQPVDEDIDIEVILDFATKTETNLAHFEYLDIWNSRDYLFAVIERPYKYHTESVNQFIKTVDLLDFYSKYTLLKKSNLSNEIIPTLSHKQRLKHTLRSLLD</sequence>
<feature type="domain" description="Methyltransferase" evidence="2">
    <location>
        <begin position="47"/>
        <end position="140"/>
    </location>
</feature>
<organism evidence="3 4">
    <name type="scientific">Marivirga atlantica</name>
    <dbReference type="NCBI Taxonomy" id="1548457"/>
    <lineage>
        <taxon>Bacteria</taxon>
        <taxon>Pseudomonadati</taxon>
        <taxon>Bacteroidota</taxon>
        <taxon>Cytophagia</taxon>
        <taxon>Cytophagales</taxon>
        <taxon>Marivirgaceae</taxon>
        <taxon>Marivirga</taxon>
    </lineage>
</organism>
<dbReference type="SUPFAM" id="SSF53335">
    <property type="entry name" value="S-adenosyl-L-methionine-dependent methyltransferases"/>
    <property type="match status" value="1"/>
</dbReference>
<evidence type="ECO:0000313" key="4">
    <source>
        <dbReference type="Proteomes" id="UP000642920"/>
    </source>
</evidence>
<dbReference type="Pfam" id="PF13649">
    <property type="entry name" value="Methyltransf_25"/>
    <property type="match status" value="1"/>
</dbReference>
<protein>
    <submittedName>
        <fullName evidence="3">Methyltransferase domain-containing protein</fullName>
    </submittedName>
</protein>
<keyword evidence="4" id="KW-1185">Reference proteome</keyword>
<comment type="caution">
    <text evidence="3">The sequence shown here is derived from an EMBL/GenBank/DDBJ whole genome shotgun (WGS) entry which is preliminary data.</text>
</comment>
<dbReference type="CDD" id="cd02440">
    <property type="entry name" value="AdoMet_MTases"/>
    <property type="match status" value="1"/>
</dbReference>
<keyword evidence="3" id="KW-0489">Methyltransferase</keyword>
<name>A0A937AD21_9BACT</name>
<evidence type="ECO:0000256" key="1">
    <source>
        <dbReference type="ARBA" id="ARBA00022679"/>
    </source>
</evidence>
<dbReference type="Gene3D" id="3.40.50.150">
    <property type="entry name" value="Vaccinia Virus protein VP39"/>
    <property type="match status" value="1"/>
</dbReference>
<reference evidence="3" key="1">
    <citation type="submission" date="2021-01" db="EMBL/GenBank/DDBJ databases">
        <title>Marivirga sp. nov., isolated from intertidal surface sediments.</title>
        <authorList>
            <person name="Zhang M."/>
        </authorList>
    </citation>
    <scope>NUCLEOTIDE SEQUENCE</scope>
    <source>
        <strain evidence="3">SM1354</strain>
    </source>
</reference>
<keyword evidence="1" id="KW-0808">Transferase</keyword>